<accession>A0A2P5WSN6</accession>
<dbReference type="PANTHER" id="PTHR31286:SF153">
    <property type="entry name" value="DUF4283 DOMAIN PROTEIN"/>
    <property type="match status" value="1"/>
</dbReference>
<dbReference type="Pfam" id="PF14111">
    <property type="entry name" value="DUF4283"/>
    <property type="match status" value="1"/>
</dbReference>
<evidence type="ECO:0000259" key="1">
    <source>
        <dbReference type="Pfam" id="PF14111"/>
    </source>
</evidence>
<name>A0A2P5WSN6_GOSBA</name>
<dbReference type="InterPro" id="IPR040256">
    <property type="entry name" value="At4g02000-like"/>
</dbReference>
<dbReference type="Proteomes" id="UP000239757">
    <property type="component" value="Unassembled WGS sequence"/>
</dbReference>
<gene>
    <name evidence="2" type="ORF">GOBAR_AA26562</name>
</gene>
<proteinExistence type="predicted"/>
<dbReference type="EMBL" id="KZ666624">
    <property type="protein sequence ID" value="PPR94106.1"/>
    <property type="molecule type" value="Genomic_DNA"/>
</dbReference>
<reference evidence="2 3" key="1">
    <citation type="submission" date="2015-01" db="EMBL/GenBank/DDBJ databases">
        <title>Genome of allotetraploid Gossypium barbadense reveals genomic plasticity and fiber elongation in cotton evolution.</title>
        <authorList>
            <person name="Chen X."/>
            <person name="Liu X."/>
            <person name="Zhao B."/>
            <person name="Zheng H."/>
            <person name="Hu Y."/>
            <person name="Lu G."/>
            <person name="Yang C."/>
            <person name="Chen J."/>
            <person name="Shan C."/>
            <person name="Zhang L."/>
            <person name="Zhou Y."/>
            <person name="Wang L."/>
            <person name="Guo W."/>
            <person name="Bai Y."/>
            <person name="Ruan J."/>
            <person name="Shangguan X."/>
            <person name="Mao Y."/>
            <person name="Jiang J."/>
            <person name="Zhu Y."/>
            <person name="Lei J."/>
            <person name="Kang H."/>
            <person name="Chen S."/>
            <person name="He X."/>
            <person name="Wang R."/>
            <person name="Wang Y."/>
            <person name="Chen J."/>
            <person name="Wang L."/>
            <person name="Yu S."/>
            <person name="Wang B."/>
            <person name="Wei J."/>
            <person name="Song S."/>
            <person name="Lu X."/>
            <person name="Gao Z."/>
            <person name="Gu W."/>
            <person name="Deng X."/>
            <person name="Ma D."/>
            <person name="Wang S."/>
            <person name="Liang W."/>
            <person name="Fang L."/>
            <person name="Cai C."/>
            <person name="Zhu X."/>
            <person name="Zhou B."/>
            <person name="Zhang Y."/>
            <person name="Chen Z."/>
            <person name="Xu S."/>
            <person name="Zhu R."/>
            <person name="Wang S."/>
            <person name="Zhang T."/>
            <person name="Zhao G."/>
        </authorList>
    </citation>
    <scope>NUCLEOTIDE SEQUENCE [LARGE SCALE GENOMIC DNA]</scope>
    <source>
        <strain evidence="3">cv. Xinhai21</strain>
        <tissue evidence="2">Leaf</tissue>
    </source>
</reference>
<feature type="domain" description="DUF4283" evidence="1">
    <location>
        <begin position="34"/>
        <end position="116"/>
    </location>
</feature>
<evidence type="ECO:0000313" key="3">
    <source>
        <dbReference type="Proteomes" id="UP000239757"/>
    </source>
</evidence>
<dbReference type="InterPro" id="IPR025558">
    <property type="entry name" value="DUF4283"/>
</dbReference>
<dbReference type="OrthoDB" id="993009at2759"/>
<dbReference type="AlphaFoldDB" id="A0A2P5WSN6"/>
<sequence>MANVDLADTELASLNIMDEEEDPMVVLEENNANEQLYDLCLVVRVLTDSVENFPSLKNTLADLWHPLRGVSITEVENKKILFRFYCEIDLKQVLDGWPWFFNRHLIVFHRLVGGEEPNSILIWHTVFWVQVHNLPIGVTSKRTAHLLGDFDGKFMEYDTSLLSHGESYCEVKLTLGSQRVEFGWDFSLRATPRRGGQVVSKRLREEPETDRWNDMEIDGERKVRRFGV</sequence>
<dbReference type="PANTHER" id="PTHR31286">
    <property type="entry name" value="GLYCINE-RICH CELL WALL STRUCTURAL PROTEIN 1.8-LIKE"/>
    <property type="match status" value="1"/>
</dbReference>
<evidence type="ECO:0000313" key="2">
    <source>
        <dbReference type="EMBL" id="PPR94106.1"/>
    </source>
</evidence>
<organism evidence="2 3">
    <name type="scientific">Gossypium barbadense</name>
    <name type="common">Sea Island cotton</name>
    <name type="synonym">Hibiscus barbadensis</name>
    <dbReference type="NCBI Taxonomy" id="3634"/>
    <lineage>
        <taxon>Eukaryota</taxon>
        <taxon>Viridiplantae</taxon>
        <taxon>Streptophyta</taxon>
        <taxon>Embryophyta</taxon>
        <taxon>Tracheophyta</taxon>
        <taxon>Spermatophyta</taxon>
        <taxon>Magnoliopsida</taxon>
        <taxon>eudicotyledons</taxon>
        <taxon>Gunneridae</taxon>
        <taxon>Pentapetalae</taxon>
        <taxon>rosids</taxon>
        <taxon>malvids</taxon>
        <taxon>Malvales</taxon>
        <taxon>Malvaceae</taxon>
        <taxon>Malvoideae</taxon>
        <taxon>Gossypium</taxon>
    </lineage>
</organism>
<protein>
    <recommendedName>
        <fullName evidence="1">DUF4283 domain-containing protein</fullName>
    </recommendedName>
</protein>